<dbReference type="Gene3D" id="2.40.110.10">
    <property type="entry name" value="Butyryl-CoA Dehydrogenase, subunit A, domain 2"/>
    <property type="match status" value="1"/>
</dbReference>
<dbReference type="PANTHER" id="PTHR48083:SF20">
    <property type="entry name" value="LONG-CHAIN SPECIFIC ACYL-COA DEHYDROGENASE, MITOCHONDRIAL"/>
    <property type="match status" value="1"/>
</dbReference>
<dbReference type="GO" id="GO:0005739">
    <property type="term" value="C:mitochondrion"/>
    <property type="evidence" value="ECO:0007669"/>
    <property type="project" value="TreeGrafter"/>
</dbReference>
<keyword evidence="4 7" id="KW-0274">FAD</keyword>
<dbReference type="AlphaFoldDB" id="A0A9Q1C0G2"/>
<evidence type="ECO:0000256" key="6">
    <source>
        <dbReference type="ARBA" id="ARBA00049552"/>
    </source>
</evidence>
<dbReference type="Pfam" id="PF02770">
    <property type="entry name" value="Acyl-CoA_dh_M"/>
    <property type="match status" value="1"/>
</dbReference>
<evidence type="ECO:0000256" key="4">
    <source>
        <dbReference type="ARBA" id="ARBA00022827"/>
    </source>
</evidence>
<evidence type="ECO:0000259" key="10">
    <source>
        <dbReference type="Pfam" id="PF02771"/>
    </source>
</evidence>
<feature type="domain" description="Acyl-CoA dehydrogenase/oxidase C-terminal" evidence="8">
    <location>
        <begin position="297"/>
        <end position="445"/>
    </location>
</feature>
<keyword evidence="12" id="KW-1185">Reference proteome</keyword>
<reference evidence="11" key="1">
    <citation type="submission" date="2021-10" db="EMBL/GenBank/DDBJ databases">
        <title>Tropical sea cucumber genome reveals ecological adaptation and Cuvierian tubules defense mechanism.</title>
        <authorList>
            <person name="Chen T."/>
        </authorList>
    </citation>
    <scope>NUCLEOTIDE SEQUENCE</scope>
    <source>
        <strain evidence="11">Nanhai2018</strain>
        <tissue evidence="11">Muscle</tissue>
    </source>
</reference>
<dbReference type="InterPro" id="IPR006091">
    <property type="entry name" value="Acyl-CoA_Oxase/DH_mid-dom"/>
</dbReference>
<dbReference type="EMBL" id="JAIZAY010000009">
    <property type="protein sequence ID" value="KAJ8035904.1"/>
    <property type="molecule type" value="Genomic_DNA"/>
</dbReference>
<evidence type="ECO:0000313" key="11">
    <source>
        <dbReference type="EMBL" id="KAJ8035904.1"/>
    </source>
</evidence>
<dbReference type="InterPro" id="IPR009075">
    <property type="entry name" value="AcylCo_DH/oxidase_C"/>
</dbReference>
<evidence type="ECO:0000256" key="1">
    <source>
        <dbReference type="ARBA" id="ARBA00001974"/>
    </source>
</evidence>
<dbReference type="InterPro" id="IPR013786">
    <property type="entry name" value="AcylCoA_DH/ox_N"/>
</dbReference>
<feature type="domain" description="Acyl-CoA oxidase/dehydrogenase middle" evidence="9">
    <location>
        <begin position="185"/>
        <end position="282"/>
    </location>
</feature>
<dbReference type="FunFam" id="1.10.540.10:FF:000026">
    <property type="entry name" value="Acyl-CoA dehydrogenase medium chain"/>
    <property type="match status" value="1"/>
</dbReference>
<dbReference type="Gene3D" id="1.20.140.10">
    <property type="entry name" value="Butyryl-CoA Dehydrogenase, subunit A, domain 3"/>
    <property type="match status" value="1"/>
</dbReference>
<dbReference type="InterPro" id="IPR036250">
    <property type="entry name" value="AcylCo_DH-like_C"/>
</dbReference>
<dbReference type="InterPro" id="IPR009100">
    <property type="entry name" value="AcylCoA_DH/oxidase_NM_dom_sf"/>
</dbReference>
<evidence type="ECO:0000256" key="5">
    <source>
        <dbReference type="ARBA" id="ARBA00023002"/>
    </source>
</evidence>
<feature type="domain" description="Acyl-CoA dehydrogenase/oxidase N-terminal" evidence="10">
    <location>
        <begin position="70"/>
        <end position="180"/>
    </location>
</feature>
<dbReference type="Pfam" id="PF02771">
    <property type="entry name" value="Acyl-CoA_dh_N"/>
    <property type="match status" value="1"/>
</dbReference>
<dbReference type="InterPro" id="IPR037069">
    <property type="entry name" value="AcylCoA_DH/ox_N_sf"/>
</dbReference>
<dbReference type="PANTHER" id="PTHR48083">
    <property type="entry name" value="MEDIUM-CHAIN SPECIFIC ACYL-COA DEHYDROGENASE, MITOCHONDRIAL-RELATED"/>
    <property type="match status" value="1"/>
</dbReference>
<dbReference type="SUPFAM" id="SSF47203">
    <property type="entry name" value="Acyl-CoA dehydrogenase C-terminal domain-like"/>
    <property type="match status" value="1"/>
</dbReference>
<comment type="catalytic activity">
    <reaction evidence="6">
        <text>(2S)-2-methylbutanoyl-CoA + oxidized [electron-transfer flavoprotein] + H(+) = (2E)-2-methylbut-2-enoyl-CoA + reduced [electron-transfer flavoprotein]</text>
        <dbReference type="Rhea" id="RHEA:48256"/>
        <dbReference type="Rhea" id="RHEA-COMP:10685"/>
        <dbReference type="Rhea" id="RHEA-COMP:10686"/>
        <dbReference type="ChEBI" id="CHEBI:15378"/>
        <dbReference type="ChEBI" id="CHEBI:57337"/>
        <dbReference type="ChEBI" id="CHEBI:57692"/>
        <dbReference type="ChEBI" id="CHEBI:58307"/>
        <dbReference type="ChEBI" id="CHEBI:88166"/>
    </reaction>
    <physiologicalReaction direction="left-to-right" evidence="6">
        <dbReference type="Rhea" id="RHEA:48257"/>
    </physiologicalReaction>
</comment>
<dbReference type="FunFam" id="1.20.140.10:FF:000001">
    <property type="entry name" value="Acyl-CoA dehydrogenase"/>
    <property type="match status" value="1"/>
</dbReference>
<protein>
    <submittedName>
        <fullName evidence="11">Long-chain specific acyl-CoA dehydrogenase, mitochondrial</fullName>
    </submittedName>
</protein>
<evidence type="ECO:0000313" key="12">
    <source>
        <dbReference type="Proteomes" id="UP001152320"/>
    </source>
</evidence>
<dbReference type="GO" id="GO:0033539">
    <property type="term" value="P:fatty acid beta-oxidation using acyl-CoA dehydrogenase"/>
    <property type="evidence" value="ECO:0007669"/>
    <property type="project" value="TreeGrafter"/>
</dbReference>
<dbReference type="SUPFAM" id="SSF56645">
    <property type="entry name" value="Acyl-CoA dehydrogenase NM domain-like"/>
    <property type="match status" value="1"/>
</dbReference>
<dbReference type="GO" id="GO:0050660">
    <property type="term" value="F:flavin adenine dinucleotide binding"/>
    <property type="evidence" value="ECO:0007669"/>
    <property type="project" value="InterPro"/>
</dbReference>
<gene>
    <name evidence="11" type="ORF">HOLleu_19725</name>
</gene>
<evidence type="ECO:0000256" key="2">
    <source>
        <dbReference type="ARBA" id="ARBA00009347"/>
    </source>
</evidence>
<dbReference type="InterPro" id="IPR050741">
    <property type="entry name" value="Acyl-CoA_dehydrogenase"/>
</dbReference>
<dbReference type="GO" id="GO:0042758">
    <property type="term" value="P:long-chain fatty acid catabolic process"/>
    <property type="evidence" value="ECO:0007669"/>
    <property type="project" value="TreeGrafter"/>
</dbReference>
<dbReference type="GO" id="GO:0004466">
    <property type="term" value="F:long-chain fatty acyl-CoA dehydrogenase activity"/>
    <property type="evidence" value="ECO:0007669"/>
    <property type="project" value="TreeGrafter"/>
</dbReference>
<proteinExistence type="inferred from homology"/>
<comment type="similarity">
    <text evidence="2 7">Belongs to the acyl-CoA dehydrogenase family.</text>
</comment>
<dbReference type="PROSITE" id="PS00073">
    <property type="entry name" value="ACYL_COA_DH_2"/>
    <property type="match status" value="1"/>
</dbReference>
<evidence type="ECO:0000259" key="9">
    <source>
        <dbReference type="Pfam" id="PF02770"/>
    </source>
</evidence>
<evidence type="ECO:0000256" key="3">
    <source>
        <dbReference type="ARBA" id="ARBA00022630"/>
    </source>
</evidence>
<evidence type="ECO:0000256" key="7">
    <source>
        <dbReference type="RuleBase" id="RU362125"/>
    </source>
</evidence>
<accession>A0A9Q1C0G2</accession>
<dbReference type="Gene3D" id="1.10.540.10">
    <property type="entry name" value="Acyl-CoA dehydrogenase/oxidase, N-terminal domain"/>
    <property type="match status" value="1"/>
</dbReference>
<comment type="caution">
    <text evidence="11">The sequence shown here is derived from an EMBL/GenBank/DDBJ whole genome shotgun (WGS) entry which is preliminary data.</text>
</comment>
<dbReference type="Proteomes" id="UP001152320">
    <property type="component" value="Chromosome 9"/>
</dbReference>
<keyword evidence="5 7" id="KW-0560">Oxidoreductase</keyword>
<dbReference type="InterPro" id="IPR046373">
    <property type="entry name" value="Acyl-CoA_Oxase/DH_mid-dom_sf"/>
</dbReference>
<dbReference type="OrthoDB" id="9988775at2759"/>
<evidence type="ECO:0000259" key="8">
    <source>
        <dbReference type="Pfam" id="PF00441"/>
    </source>
</evidence>
<organism evidence="11 12">
    <name type="scientific">Holothuria leucospilota</name>
    <name type="common">Black long sea cucumber</name>
    <name type="synonym">Mertensiothuria leucospilota</name>
    <dbReference type="NCBI Taxonomy" id="206669"/>
    <lineage>
        <taxon>Eukaryota</taxon>
        <taxon>Metazoa</taxon>
        <taxon>Echinodermata</taxon>
        <taxon>Eleutherozoa</taxon>
        <taxon>Echinozoa</taxon>
        <taxon>Holothuroidea</taxon>
        <taxon>Aspidochirotacea</taxon>
        <taxon>Aspidochirotida</taxon>
        <taxon>Holothuriidae</taxon>
        <taxon>Holothuria</taxon>
    </lineage>
</organism>
<keyword evidence="3 7" id="KW-0285">Flavoprotein</keyword>
<sequence length="449" mass="49988">MAAFSSACLSLWKSIPQFLRQQWPHCFSLQVIHKSSEATISAEDGKSIKRRPTIGQSKCLTDTGTRSIFTEEHDVFREHVRRFFRNEVVPQQERWEKQRHVDRGIWKKMGSAGLLAVNIAEEKGGVGGDFRASMIVLEEQFYANGVGTAWLVHSDIVMPYIADYGTRTQIDQFIPAMTAGTNIGAIAMTEPNAGSDLQGVKTYAKRDGDDWILNGSKTFISNGYLADTVIVVAITDLDAKTKAHGMSLFLVQDGMPGFSKGRPLEKIGQKSIDIAELFFDNVRLPASSLIGGEANLGKGFYMMMQQLPRERLIVGVMAQAHAEAMFEITLDYVCKRKAFGKKLSNLQTIQHRLAQMKTELCVSRAFVDQCILLQEEGKLDSSSASMCKLWATDMCIKLSSECVQLHGGWGYMWEFPIAKAFADSRVHTIYGGSNEIMKELIARAIVSDK</sequence>
<comment type="cofactor">
    <cofactor evidence="1 7">
        <name>FAD</name>
        <dbReference type="ChEBI" id="CHEBI:57692"/>
    </cofactor>
</comment>
<dbReference type="Pfam" id="PF00441">
    <property type="entry name" value="Acyl-CoA_dh_1"/>
    <property type="match status" value="1"/>
</dbReference>
<dbReference type="GO" id="GO:0019254">
    <property type="term" value="P:carnitine metabolic process, CoA-linked"/>
    <property type="evidence" value="ECO:0007669"/>
    <property type="project" value="TreeGrafter"/>
</dbReference>
<dbReference type="PROSITE" id="PS00072">
    <property type="entry name" value="ACYL_COA_DH_1"/>
    <property type="match status" value="1"/>
</dbReference>
<dbReference type="FunFam" id="2.40.110.10:FF:000002">
    <property type="entry name" value="Acyl-CoA dehydrogenase fadE12"/>
    <property type="match status" value="1"/>
</dbReference>
<dbReference type="InterPro" id="IPR006089">
    <property type="entry name" value="Acyl-CoA_DH_CS"/>
</dbReference>
<name>A0A9Q1C0G2_HOLLE</name>